<dbReference type="EMBL" id="LAZR01000720">
    <property type="protein sequence ID" value="KKN59634.1"/>
    <property type="molecule type" value="Genomic_DNA"/>
</dbReference>
<proteinExistence type="predicted"/>
<dbReference type="InterPro" id="IPR046053">
    <property type="entry name" value="DUF6011"/>
</dbReference>
<accession>A0A0F9RXR5</accession>
<dbReference type="Pfam" id="PF19474">
    <property type="entry name" value="DUF6011"/>
    <property type="match status" value="1"/>
</dbReference>
<gene>
    <name evidence="1" type="ORF">LCGC14_0540310</name>
</gene>
<dbReference type="AlphaFoldDB" id="A0A0F9RXR5"/>
<evidence type="ECO:0000313" key="1">
    <source>
        <dbReference type="EMBL" id="KKN59634.1"/>
    </source>
</evidence>
<reference evidence="1" key="1">
    <citation type="journal article" date="2015" name="Nature">
        <title>Complex archaea that bridge the gap between prokaryotes and eukaryotes.</title>
        <authorList>
            <person name="Spang A."/>
            <person name="Saw J.H."/>
            <person name="Jorgensen S.L."/>
            <person name="Zaremba-Niedzwiedzka K."/>
            <person name="Martijn J."/>
            <person name="Lind A.E."/>
            <person name="van Eijk R."/>
            <person name="Schleper C."/>
            <person name="Guy L."/>
            <person name="Ettema T.J."/>
        </authorList>
    </citation>
    <scope>NUCLEOTIDE SEQUENCE</scope>
</reference>
<organism evidence="1">
    <name type="scientific">marine sediment metagenome</name>
    <dbReference type="NCBI Taxonomy" id="412755"/>
    <lineage>
        <taxon>unclassified sequences</taxon>
        <taxon>metagenomes</taxon>
        <taxon>ecological metagenomes</taxon>
    </lineage>
</organism>
<sequence>MCKCKRCGKELRSAESIKKGYGKTCYRIVQLNQTNKPEPEQAEKIDMEEIKSFISLEIEKALKNFNFSRLNNDNTEDIGIVSIKPAKKMPKFNPLEANKHLVVKELKEQLAKGIRNMLKPMGSFDNQINFLEIPVLA</sequence>
<protein>
    <submittedName>
        <fullName evidence="1">Uncharacterized protein</fullName>
    </submittedName>
</protein>
<comment type="caution">
    <text evidence="1">The sequence shown here is derived from an EMBL/GenBank/DDBJ whole genome shotgun (WGS) entry which is preliminary data.</text>
</comment>
<name>A0A0F9RXR5_9ZZZZ</name>